<accession>A0A9D5D5R0</accession>
<proteinExistence type="predicted"/>
<organism evidence="3 4">
    <name type="scientific">Dioscorea zingiberensis</name>
    <dbReference type="NCBI Taxonomy" id="325984"/>
    <lineage>
        <taxon>Eukaryota</taxon>
        <taxon>Viridiplantae</taxon>
        <taxon>Streptophyta</taxon>
        <taxon>Embryophyta</taxon>
        <taxon>Tracheophyta</taxon>
        <taxon>Spermatophyta</taxon>
        <taxon>Magnoliopsida</taxon>
        <taxon>Liliopsida</taxon>
        <taxon>Dioscoreales</taxon>
        <taxon>Dioscoreaceae</taxon>
        <taxon>Dioscorea</taxon>
    </lineage>
</organism>
<evidence type="ECO:0000256" key="1">
    <source>
        <dbReference type="SAM" id="MobiDB-lite"/>
    </source>
</evidence>
<dbReference type="Proteomes" id="UP001085076">
    <property type="component" value="Miscellaneous, Linkage group lg01"/>
</dbReference>
<dbReference type="InterPro" id="IPR001849">
    <property type="entry name" value="PH_domain"/>
</dbReference>
<reference evidence="3" key="2">
    <citation type="journal article" date="2022" name="Hortic Res">
        <title>The genome of Dioscorea zingiberensis sheds light on the biosynthesis, origin and evolution of the medicinally important diosgenin saponins.</title>
        <authorList>
            <person name="Li Y."/>
            <person name="Tan C."/>
            <person name="Li Z."/>
            <person name="Guo J."/>
            <person name="Li S."/>
            <person name="Chen X."/>
            <person name="Wang C."/>
            <person name="Dai X."/>
            <person name="Yang H."/>
            <person name="Song W."/>
            <person name="Hou L."/>
            <person name="Xu J."/>
            <person name="Tong Z."/>
            <person name="Xu A."/>
            <person name="Yuan X."/>
            <person name="Wang W."/>
            <person name="Yang Q."/>
            <person name="Chen L."/>
            <person name="Sun Z."/>
            <person name="Wang K."/>
            <person name="Pan B."/>
            <person name="Chen J."/>
            <person name="Bao Y."/>
            <person name="Liu F."/>
            <person name="Qi X."/>
            <person name="Gang D.R."/>
            <person name="Wen J."/>
            <person name="Li J."/>
        </authorList>
    </citation>
    <scope>NUCLEOTIDE SEQUENCE</scope>
    <source>
        <strain evidence="3">Dzin_1.0</strain>
    </source>
</reference>
<dbReference type="SUPFAM" id="SSF50729">
    <property type="entry name" value="PH domain-like"/>
    <property type="match status" value="1"/>
</dbReference>
<feature type="region of interest" description="Disordered" evidence="1">
    <location>
        <begin position="460"/>
        <end position="482"/>
    </location>
</feature>
<gene>
    <name evidence="3" type="ORF">J5N97_003193</name>
</gene>
<name>A0A9D5D5R0_9LILI</name>
<dbReference type="Pfam" id="PF07059">
    <property type="entry name" value="EDR2_C"/>
    <property type="match status" value="1"/>
</dbReference>
<protein>
    <recommendedName>
        <fullName evidence="2">START domain-containing protein</fullName>
    </recommendedName>
</protein>
<reference evidence="3" key="1">
    <citation type="submission" date="2021-03" db="EMBL/GenBank/DDBJ databases">
        <authorList>
            <person name="Li Z."/>
            <person name="Yang C."/>
        </authorList>
    </citation>
    <scope>NUCLEOTIDE SEQUENCE</scope>
    <source>
        <strain evidence="3">Dzin_1.0</strain>
        <tissue evidence="3">Leaf</tissue>
    </source>
</reference>
<dbReference type="PANTHER" id="PTHR12136">
    <property type="entry name" value="ENHANCED DISEASE RESISTANCE-RELATED"/>
    <property type="match status" value="1"/>
</dbReference>
<evidence type="ECO:0000313" key="3">
    <source>
        <dbReference type="EMBL" id="KAJ0984837.1"/>
    </source>
</evidence>
<dbReference type="EMBL" id="JAGGNH010000001">
    <property type="protein sequence ID" value="KAJ0984837.1"/>
    <property type="molecule type" value="Genomic_DNA"/>
</dbReference>
<dbReference type="InterPro" id="IPR045096">
    <property type="entry name" value="EDR2-like"/>
</dbReference>
<evidence type="ECO:0000259" key="2">
    <source>
        <dbReference type="PROSITE" id="PS50848"/>
    </source>
</evidence>
<dbReference type="SUPFAM" id="SSF55961">
    <property type="entry name" value="Bet v1-like"/>
    <property type="match status" value="1"/>
</dbReference>
<dbReference type="OrthoDB" id="9970435at2759"/>
<dbReference type="Gene3D" id="3.30.530.20">
    <property type="match status" value="1"/>
</dbReference>
<dbReference type="PANTHER" id="PTHR12136:SF47">
    <property type="entry name" value="ENHANCED DISEASE RESISTANCE PROTEIN (DUF1336)"/>
    <property type="match status" value="1"/>
</dbReference>
<dbReference type="CDD" id="cd00177">
    <property type="entry name" value="START"/>
    <property type="match status" value="1"/>
</dbReference>
<dbReference type="InterPro" id="IPR009769">
    <property type="entry name" value="EDR2_C"/>
</dbReference>
<dbReference type="InterPro" id="IPR023393">
    <property type="entry name" value="START-like_dom_sf"/>
</dbReference>
<dbReference type="GO" id="GO:0008289">
    <property type="term" value="F:lipid binding"/>
    <property type="evidence" value="ECO:0007669"/>
    <property type="project" value="InterPro"/>
</dbReference>
<comment type="caution">
    <text evidence="3">The sequence shown here is derived from an EMBL/GenBank/DDBJ whole genome shotgun (WGS) entry which is preliminary data.</text>
</comment>
<feature type="domain" description="START" evidence="2">
    <location>
        <begin position="190"/>
        <end position="379"/>
    </location>
</feature>
<sequence>MASKEVVGAMDALERSGSDHDAAHHAGSGRGVLYSGWVYHLGVNSIGYEYCHLRFLFLRGNFVAMYKRDPHDYPGINPIRKGVISHNLMVEELGRRKVNDGDVYVLRLYNRLDETKKGEIACATAGEACKWMEAFDQAKQQAEWALLRGSNKHRLNTETELNLEGHRPRVRRYAHGFRKLIRIGKGPEMLLRQSSELWRNVQTNMNFESDVGEAIKAHEWRCDRNIHGNRVFEDVVNSKVGKDILLKTVGVIDANVDTVFEVILSLDKKMRYEWDTLTGDLEVVDSVDGHYDIVYGTFDLKYHLRWHSKKDFVFSRQWFRGQDGAYTILQFPAVHKKQPPRSGYQRIKINPSIWEIRRLNSSQSPIERCLVTQFLEIHYSRWDKWRRRYTSDCEKPIPYALLCQVAGLREFFRANPSLTFDSPSIVVSPNSSDGSNAHAEFEDSEAQEEFYDAIANGDLLEDEDSDDDNDDDNDVKPPKGGKVKLKNVSWALASLALKRRPVSAENELDANTPPISINLSQFHSSLCLGKGETDSNCWSSPSGQGFMIRGKSYLKDSSKVVGGDPLLKLIAVDWFKAENSIEKVALHPNCLVQSEAGRKLPFILVINLEIPAKPNYSLVLYYGAERPIKKESLLGRFVDGTDVFRDSRFKLIPSIVEGYWMVKRAVGTKACLLGKSVTCRYLRQDNFLEIDVDIGSSSVARSIMGLVLGYITSIVVDLAILVEAKEEHELPEYILGTVRLNRIRLDAAVPLP</sequence>
<evidence type="ECO:0000313" key="4">
    <source>
        <dbReference type="Proteomes" id="UP001085076"/>
    </source>
</evidence>
<dbReference type="SMART" id="SM00233">
    <property type="entry name" value="PH"/>
    <property type="match status" value="1"/>
</dbReference>
<dbReference type="AlphaFoldDB" id="A0A9D5D5R0"/>
<dbReference type="Pfam" id="PF01852">
    <property type="entry name" value="START"/>
    <property type="match status" value="1"/>
</dbReference>
<feature type="compositionally biased region" description="Acidic residues" evidence="1">
    <location>
        <begin position="460"/>
        <end position="473"/>
    </location>
</feature>
<dbReference type="InterPro" id="IPR002913">
    <property type="entry name" value="START_lipid-bd_dom"/>
</dbReference>
<dbReference type="PROSITE" id="PS50848">
    <property type="entry name" value="START"/>
    <property type="match status" value="1"/>
</dbReference>
<keyword evidence="4" id="KW-1185">Reference proteome</keyword>